<dbReference type="Proteomes" id="UP000594638">
    <property type="component" value="Unassembled WGS sequence"/>
</dbReference>
<keyword evidence="5" id="KW-0433">Leucine-rich repeat</keyword>
<dbReference type="GO" id="GO:0051607">
    <property type="term" value="P:defense response to virus"/>
    <property type="evidence" value="ECO:0007669"/>
    <property type="project" value="UniProtKB-ARBA"/>
</dbReference>
<dbReference type="SUPFAM" id="SSF52058">
    <property type="entry name" value="L domain-like"/>
    <property type="match status" value="1"/>
</dbReference>
<dbReference type="Pfam" id="PF00931">
    <property type="entry name" value="NB-ARC"/>
    <property type="match status" value="1"/>
</dbReference>
<dbReference type="PANTHER" id="PTHR23155:SF1152">
    <property type="entry name" value="AAA+ ATPASE DOMAIN-CONTAINING PROTEIN"/>
    <property type="match status" value="1"/>
</dbReference>
<dbReference type="Gene3D" id="3.80.10.10">
    <property type="entry name" value="Ribonuclease Inhibitor"/>
    <property type="match status" value="1"/>
</dbReference>
<keyword evidence="7" id="KW-0677">Repeat</keyword>
<dbReference type="InterPro" id="IPR036388">
    <property type="entry name" value="WH-like_DNA-bd_sf"/>
</dbReference>
<dbReference type="Gramene" id="OE9A065487T1">
    <property type="protein sequence ID" value="OE9A065487C1"/>
    <property type="gene ID" value="OE9A065487"/>
</dbReference>
<dbReference type="Gene3D" id="1.10.8.430">
    <property type="entry name" value="Helical domain of apoptotic protease-activating factors"/>
    <property type="match status" value="1"/>
</dbReference>
<feature type="domain" description="NB-ARC" evidence="11">
    <location>
        <begin position="437"/>
        <end position="608"/>
    </location>
</feature>
<dbReference type="InterPro" id="IPR042197">
    <property type="entry name" value="Apaf_helical"/>
</dbReference>
<dbReference type="GO" id="GO:0005737">
    <property type="term" value="C:cytoplasm"/>
    <property type="evidence" value="ECO:0007669"/>
    <property type="project" value="UniProtKB-SubCell"/>
</dbReference>
<dbReference type="Gramene" id="OE9A065487T2">
    <property type="protein sequence ID" value="OE9A065487C2"/>
    <property type="gene ID" value="OE9A065487"/>
</dbReference>
<evidence type="ECO:0000256" key="7">
    <source>
        <dbReference type="ARBA" id="ARBA00022737"/>
    </source>
</evidence>
<sequence length="1117" mass="129290">MSSDEDESFIDHELRKLPFTGPIGLLKIVAEQITRLSPQHRQLVSNILKILLRNFRNIDNSRRFEQTEWVNLVSLGRKLKVFLQVPNQQILSSITPTLNPNEAVAVVINIFLLMIEAILRFEEGLIDCVKISIEILRTELGFLITFLGDKAMHLQRTKNIVIDIEAVVNEVGNFFYSFFFAIIVFIQMPEVEKTNNAMTDMEAVVNEVKRYLRFPKHSLYDFLHSKNTPLQTTEDIKSLLRSFLGFFSVTETKTLNLALSYLLRKFDLLKTKIKKHCITVAKMPCDMAPKTAVVSPFIVDYVLDDLMDLINNKSDRIVGVNDQIVMLHEELMLLGSSVKDIAVHQETEYEELVIRAGDIAYEVEYVINSFPHVWYLALRLPQLIEKIQLFAMAIKETKNNVGAAGMLEVANYPDEQVALQSKESHVFEDAVVGFKKVATEIAEQLVRGTDHLQIISIFGMPGLGKTTLANKLYNDPSVVYHFYKRSWCVVSQTYNKKNVLIEFLSSMGNSKKEKILNMEEESLAEKLYKNLKGRRYFIVIDDIWDISVWNDLKRYFPDDRIGSRILFTTRNKEVGLKASPRSVINALPFLTEVECWELLQRKVFHDKNCPQELIPIGKQIATNCNGLPLAVVVIAGVLANMEKKEHLWQNVARNLSSYISQNPDNCIKILELSYKHLPMHLKPCLLYFGAFEEDKEISVRKLIWLWVAEGYIRKEEQKCLEDVALKYLMELIDRSLVLVVKRRFDGGVKTCKIHDILYAMCLRIGEGKKHLKMVKINNDDPRFFSQVLIYQQHHCLLSIDYKPFANRSLLFGQLVRPPLNSRNVKVLRFLEFLDVCIVPKYHIPIEIERLPPMESFRKLEFLVLENTYQVEIPENFLNMVSLRHMHFKGGACFNASCRQQATEDENFLTNNNLHSISVLSISDETDEKILRCLTNLRRLKARIRCSFNHSFNFHNRLESLKLLPYQNDVRDPCSTLISMPLNLKQLTLVYIHTSPEQMEIIGKMQCLEILKLVHVSFEGRQWATSGVEFLRLKFLKLCWVQIADWNASSDNFPRLQKLVLRNCYNLKMIPPSFGDILTLQKIEVHWCAKAVRESAKQIQEEQEENGNEELKVIITEW</sequence>
<evidence type="ECO:0000256" key="10">
    <source>
        <dbReference type="ARBA" id="ARBA00022840"/>
    </source>
</evidence>
<comment type="function">
    <text evidence="1">Confers resistance to late blight (Phytophthora infestans) races carrying the avirulence gene Avr1. Resistance proteins guard the plant against pathogens that contain an appropriate avirulence protein via an indirect interaction with this avirulence protein. That triggers a defense system including the hypersensitive response, which restricts the pathogen growth.</text>
</comment>
<dbReference type="AlphaFoldDB" id="A0A8S0QLH2"/>
<proteinExistence type="inferred from homology"/>
<dbReference type="GO" id="GO:0005524">
    <property type="term" value="F:ATP binding"/>
    <property type="evidence" value="ECO:0007669"/>
    <property type="project" value="UniProtKB-KW"/>
</dbReference>
<evidence type="ECO:0000256" key="4">
    <source>
        <dbReference type="ARBA" id="ARBA00022490"/>
    </source>
</evidence>
<evidence type="ECO:0000259" key="11">
    <source>
        <dbReference type="Pfam" id="PF00931"/>
    </source>
</evidence>
<dbReference type="InterPro" id="IPR027417">
    <property type="entry name" value="P-loop_NTPase"/>
</dbReference>
<dbReference type="SUPFAM" id="SSF52540">
    <property type="entry name" value="P-loop containing nucleoside triphosphate hydrolases"/>
    <property type="match status" value="1"/>
</dbReference>
<keyword evidence="8" id="KW-0547">Nucleotide-binding</keyword>
<dbReference type="CDD" id="cd14798">
    <property type="entry name" value="RX-CC_like"/>
    <property type="match status" value="1"/>
</dbReference>
<dbReference type="PRINTS" id="PR00364">
    <property type="entry name" value="DISEASERSIST"/>
</dbReference>
<dbReference type="Pfam" id="PF23598">
    <property type="entry name" value="LRR_14"/>
    <property type="match status" value="1"/>
</dbReference>
<feature type="domain" description="Disease resistance protein winged helix" evidence="12">
    <location>
        <begin position="691"/>
        <end position="758"/>
    </location>
</feature>
<evidence type="ECO:0000259" key="12">
    <source>
        <dbReference type="Pfam" id="PF23559"/>
    </source>
</evidence>
<dbReference type="InterPro" id="IPR032675">
    <property type="entry name" value="LRR_dom_sf"/>
</dbReference>
<comment type="caution">
    <text evidence="14">The sequence shown here is derived from an EMBL/GenBank/DDBJ whole genome shotgun (WGS) entry which is preliminary data.</text>
</comment>
<dbReference type="Pfam" id="PF23559">
    <property type="entry name" value="WHD_DRP"/>
    <property type="match status" value="1"/>
</dbReference>
<dbReference type="OrthoDB" id="1478287at2759"/>
<dbReference type="InterPro" id="IPR058922">
    <property type="entry name" value="WHD_DRP"/>
</dbReference>
<dbReference type="GO" id="GO:0009626">
    <property type="term" value="P:plant-type hypersensitive response"/>
    <property type="evidence" value="ECO:0007669"/>
    <property type="project" value="UniProtKB-KW"/>
</dbReference>
<dbReference type="Gene3D" id="3.40.50.300">
    <property type="entry name" value="P-loop containing nucleotide triphosphate hydrolases"/>
    <property type="match status" value="1"/>
</dbReference>
<evidence type="ECO:0000313" key="14">
    <source>
        <dbReference type="EMBL" id="CAA2967702.1"/>
    </source>
</evidence>
<evidence type="ECO:0000256" key="2">
    <source>
        <dbReference type="ARBA" id="ARBA00004496"/>
    </source>
</evidence>
<dbReference type="InterPro" id="IPR055414">
    <property type="entry name" value="LRR_R13L4/SHOC2-like"/>
</dbReference>
<dbReference type="FunFam" id="3.40.50.300:FF:001091">
    <property type="entry name" value="Probable disease resistance protein At1g61300"/>
    <property type="match status" value="1"/>
</dbReference>
<evidence type="ECO:0000256" key="3">
    <source>
        <dbReference type="ARBA" id="ARBA00008894"/>
    </source>
</evidence>
<protein>
    <submittedName>
        <fullName evidence="14">Late blight resistance homolog R1A-3 isoform X1</fullName>
    </submittedName>
</protein>
<dbReference type="InterPro" id="IPR044974">
    <property type="entry name" value="Disease_R_plants"/>
</dbReference>
<dbReference type="InterPro" id="IPR002182">
    <property type="entry name" value="NB-ARC"/>
</dbReference>
<keyword evidence="15" id="KW-1185">Reference proteome</keyword>
<gene>
    <name evidence="14" type="ORF">OLEA9_A065487</name>
</gene>
<evidence type="ECO:0000256" key="8">
    <source>
        <dbReference type="ARBA" id="ARBA00022741"/>
    </source>
</evidence>
<dbReference type="Gene3D" id="1.10.10.10">
    <property type="entry name" value="Winged helix-like DNA-binding domain superfamily/Winged helix DNA-binding domain"/>
    <property type="match status" value="1"/>
</dbReference>
<comment type="similarity">
    <text evidence="3">Belongs to the disease resistance NB-LRR family.</text>
</comment>
<comment type="subcellular location">
    <subcellularLocation>
        <location evidence="2">Cytoplasm</location>
    </subcellularLocation>
</comment>
<keyword evidence="9" id="KW-0611">Plant defense</keyword>
<evidence type="ECO:0000256" key="5">
    <source>
        <dbReference type="ARBA" id="ARBA00022614"/>
    </source>
</evidence>
<organism evidence="14 15">
    <name type="scientific">Olea europaea subsp. europaea</name>
    <dbReference type="NCBI Taxonomy" id="158383"/>
    <lineage>
        <taxon>Eukaryota</taxon>
        <taxon>Viridiplantae</taxon>
        <taxon>Streptophyta</taxon>
        <taxon>Embryophyta</taxon>
        <taxon>Tracheophyta</taxon>
        <taxon>Spermatophyta</taxon>
        <taxon>Magnoliopsida</taxon>
        <taxon>eudicotyledons</taxon>
        <taxon>Gunneridae</taxon>
        <taxon>Pentapetalae</taxon>
        <taxon>asterids</taxon>
        <taxon>lamiids</taxon>
        <taxon>Lamiales</taxon>
        <taxon>Oleaceae</taxon>
        <taxon>Oleeae</taxon>
        <taxon>Olea</taxon>
    </lineage>
</organism>
<accession>A0A8S0QLH2</accession>
<dbReference type="PANTHER" id="PTHR23155">
    <property type="entry name" value="DISEASE RESISTANCE PROTEIN RP"/>
    <property type="match status" value="1"/>
</dbReference>
<dbReference type="EMBL" id="CACTIH010001889">
    <property type="protein sequence ID" value="CAA2967702.1"/>
    <property type="molecule type" value="Genomic_DNA"/>
</dbReference>
<keyword evidence="10" id="KW-0067">ATP-binding</keyword>
<reference evidence="14 15" key="1">
    <citation type="submission" date="2019-12" db="EMBL/GenBank/DDBJ databases">
        <authorList>
            <person name="Alioto T."/>
            <person name="Alioto T."/>
            <person name="Gomez Garrido J."/>
        </authorList>
    </citation>
    <scope>NUCLEOTIDE SEQUENCE [LARGE SCALE GENOMIC DNA]</scope>
</reference>
<evidence type="ECO:0000256" key="1">
    <source>
        <dbReference type="ARBA" id="ARBA00002074"/>
    </source>
</evidence>
<evidence type="ECO:0000313" key="15">
    <source>
        <dbReference type="Proteomes" id="UP000594638"/>
    </source>
</evidence>
<feature type="domain" description="Disease resistance R13L4/SHOC-2-like LRR" evidence="13">
    <location>
        <begin position="823"/>
        <end position="1100"/>
    </location>
</feature>
<keyword evidence="4" id="KW-0963">Cytoplasm</keyword>
<keyword evidence="6" id="KW-0381">Hypersensitive response</keyword>
<evidence type="ECO:0000259" key="13">
    <source>
        <dbReference type="Pfam" id="PF23598"/>
    </source>
</evidence>
<evidence type="ECO:0000256" key="6">
    <source>
        <dbReference type="ARBA" id="ARBA00022667"/>
    </source>
</evidence>
<dbReference type="FunFam" id="1.10.10.10:FF:000322">
    <property type="entry name" value="Probable disease resistance protein At1g63360"/>
    <property type="match status" value="1"/>
</dbReference>
<dbReference type="GO" id="GO:0043531">
    <property type="term" value="F:ADP binding"/>
    <property type="evidence" value="ECO:0007669"/>
    <property type="project" value="InterPro"/>
</dbReference>
<evidence type="ECO:0000256" key="9">
    <source>
        <dbReference type="ARBA" id="ARBA00022821"/>
    </source>
</evidence>
<name>A0A8S0QLH2_OLEEU</name>
<dbReference type="InterPro" id="IPR038005">
    <property type="entry name" value="RX-like_CC"/>
</dbReference>